<evidence type="ECO:0000313" key="3">
    <source>
        <dbReference type="Proteomes" id="UP000077098"/>
    </source>
</evidence>
<reference evidence="2 3" key="1">
    <citation type="submission" date="2016-05" db="EMBL/GenBank/DDBJ databases">
        <authorList>
            <person name="Lavstsen T."/>
            <person name="Jespersen J.S."/>
        </authorList>
    </citation>
    <scope>NUCLEOTIDE SEQUENCE [LARGE SCALE GENOMIC DNA]</scope>
    <source>
        <strain evidence="2 3">KCJ1736</strain>
    </source>
</reference>
<dbReference type="Proteomes" id="UP000077098">
    <property type="component" value="Unassembled WGS sequence"/>
</dbReference>
<gene>
    <name evidence="2" type="ORF">A7J57_20505</name>
</gene>
<feature type="chain" id="PRO_5008053519" evidence="1">
    <location>
        <begin position="25"/>
        <end position="133"/>
    </location>
</feature>
<dbReference type="AlphaFoldDB" id="A0A176XGT2"/>
<name>A0A176XGT2_AGRTU</name>
<sequence>MQIKNPMISFALPVLLAFSIPVYAADHLPIDHGRYVASQHACNDPKGSILFIYDGESIKSQKTTCTFKNVTGSGNFYRFDESCSYYSRWWSILPTAVNNFMTQIEVVNNREFVLKRENENLEFNEQYRWCSAE</sequence>
<keyword evidence="1" id="KW-0732">Signal</keyword>
<organism evidence="2 3">
    <name type="scientific">Agrobacterium tumefaciens</name>
    <dbReference type="NCBI Taxonomy" id="358"/>
    <lineage>
        <taxon>Bacteria</taxon>
        <taxon>Pseudomonadati</taxon>
        <taxon>Pseudomonadota</taxon>
        <taxon>Alphaproteobacteria</taxon>
        <taxon>Hyphomicrobiales</taxon>
        <taxon>Rhizobiaceae</taxon>
        <taxon>Rhizobium/Agrobacterium group</taxon>
        <taxon>Agrobacterium</taxon>
        <taxon>Agrobacterium tumefaciens complex</taxon>
    </lineage>
</organism>
<evidence type="ECO:0000313" key="2">
    <source>
        <dbReference type="EMBL" id="OAE48927.1"/>
    </source>
</evidence>
<accession>A0A176XGT2</accession>
<dbReference type="EMBL" id="LXPS01000004">
    <property type="protein sequence ID" value="OAE48927.1"/>
    <property type="molecule type" value="Genomic_DNA"/>
</dbReference>
<proteinExistence type="predicted"/>
<protein>
    <submittedName>
        <fullName evidence="2">Uncharacterized protein</fullName>
    </submittedName>
</protein>
<comment type="caution">
    <text evidence="2">The sequence shown here is derived from an EMBL/GenBank/DDBJ whole genome shotgun (WGS) entry which is preliminary data.</text>
</comment>
<feature type="signal peptide" evidence="1">
    <location>
        <begin position="1"/>
        <end position="24"/>
    </location>
</feature>
<dbReference type="RefSeq" id="WP_063947569.1">
    <property type="nucleotide sequence ID" value="NZ_LXPS01000004.1"/>
</dbReference>
<evidence type="ECO:0000256" key="1">
    <source>
        <dbReference type="SAM" id="SignalP"/>
    </source>
</evidence>